<gene>
    <name evidence="5" type="ORF">E5Z02_33325</name>
</gene>
<feature type="non-terminal residue" evidence="5">
    <location>
        <position position="298"/>
    </location>
</feature>
<keyword evidence="2" id="KW-0511">Multifunctional enzyme</keyword>
<dbReference type="PANTHER" id="PTHR43775:SF51">
    <property type="entry name" value="INACTIVE PHENOLPHTHIOCEROL SYNTHESIS POLYKETIDE SYNTHASE TYPE I PKS1-RELATED"/>
    <property type="match status" value="1"/>
</dbReference>
<organism evidence="5 6">
    <name type="scientific">Streptomyces rhizosphaericola</name>
    <dbReference type="NCBI Taxonomy" id="2564098"/>
    <lineage>
        <taxon>Bacteria</taxon>
        <taxon>Bacillati</taxon>
        <taxon>Actinomycetota</taxon>
        <taxon>Actinomycetes</taxon>
        <taxon>Kitasatosporales</taxon>
        <taxon>Streptomycetaceae</taxon>
        <taxon>Streptomyces</taxon>
    </lineage>
</organism>
<dbReference type="InterPro" id="IPR057326">
    <property type="entry name" value="KR_dom"/>
</dbReference>
<dbReference type="InterPro" id="IPR036291">
    <property type="entry name" value="NAD(P)-bd_dom_sf"/>
</dbReference>
<dbReference type="InterPro" id="IPR013968">
    <property type="entry name" value="PKS_KR"/>
</dbReference>
<dbReference type="Gene3D" id="3.40.50.720">
    <property type="entry name" value="NAD(P)-binding Rossmann-like Domain"/>
    <property type="match status" value="1"/>
</dbReference>
<protein>
    <submittedName>
        <fullName evidence="5">SDR family NAD(P)-dependent oxidoreductase</fullName>
    </submittedName>
</protein>
<keyword evidence="1" id="KW-0808">Transferase</keyword>
<evidence type="ECO:0000256" key="2">
    <source>
        <dbReference type="ARBA" id="ARBA00023268"/>
    </source>
</evidence>
<dbReference type="SMART" id="SM00822">
    <property type="entry name" value="PKS_KR"/>
    <property type="match status" value="1"/>
</dbReference>
<feature type="region of interest" description="Disordered" evidence="3">
    <location>
        <begin position="1"/>
        <end position="27"/>
    </location>
</feature>
<evidence type="ECO:0000256" key="3">
    <source>
        <dbReference type="SAM" id="MobiDB-lite"/>
    </source>
</evidence>
<feature type="region of interest" description="Disordered" evidence="3">
    <location>
        <begin position="279"/>
        <end position="298"/>
    </location>
</feature>
<keyword evidence="6" id="KW-1185">Reference proteome</keyword>
<dbReference type="Proteomes" id="UP000306274">
    <property type="component" value="Unassembled WGS sequence"/>
</dbReference>
<feature type="non-terminal residue" evidence="5">
    <location>
        <position position="1"/>
    </location>
</feature>
<dbReference type="PANTHER" id="PTHR43775">
    <property type="entry name" value="FATTY ACID SYNTHASE"/>
    <property type="match status" value="1"/>
</dbReference>
<evidence type="ECO:0000256" key="1">
    <source>
        <dbReference type="ARBA" id="ARBA00022679"/>
    </source>
</evidence>
<evidence type="ECO:0000313" key="6">
    <source>
        <dbReference type="Proteomes" id="UP000306274"/>
    </source>
</evidence>
<reference evidence="5 6" key="1">
    <citation type="submission" date="2019-04" db="EMBL/GenBank/DDBJ databases">
        <title>Streptomyces rhizosphaericola sp. nov., an actinobacterium isolated from the wheat rhizosphere.</title>
        <authorList>
            <person name="Vargas Hoyos H.A."/>
            <person name="Santos S.N."/>
            <person name="Genuario D.B."/>
            <person name="Melo I.S."/>
            <person name="Da Silva L.J."/>
            <person name="Da Silva F.S.P."/>
            <person name="Zucchi T.D."/>
        </authorList>
    </citation>
    <scope>NUCLEOTIDE SEQUENCE [LARGE SCALE GENOMIC DNA]</scope>
    <source>
        <strain evidence="5 6">1AS2c</strain>
    </source>
</reference>
<evidence type="ECO:0000259" key="4">
    <source>
        <dbReference type="SMART" id="SM00822"/>
    </source>
</evidence>
<comment type="caution">
    <text evidence="5">The sequence shown here is derived from an EMBL/GenBank/DDBJ whole genome shotgun (WGS) entry which is preliminary data.</text>
</comment>
<sequence>VHGRRLRPAPPSVPPKAARGGGAGRARTRPLWTGTVLVTGGTGGVGSHTARWLAGQGAERLLLVSRRGADAPGTDTLRRELTALGAEVAFAACDVADPDALAALVAGIPARHPLSAVVHAAGVLDDGVLDALDPARLAVVLRAKLTAARNLHEATADLDLSAFVVFSSVMGVVGNAGQGNYAAANAAVDALVAARRAAGLPGTSVAWGAWAGPGLLADEVAARLRDFGMPVMEPETAVTAIGRALAEDDALVVVADVDWRRFATSTGLRSAALLDGIPDPAAASPAPAGTAPSAARAD</sequence>
<dbReference type="SUPFAM" id="SSF51735">
    <property type="entry name" value="NAD(P)-binding Rossmann-fold domains"/>
    <property type="match status" value="1"/>
</dbReference>
<proteinExistence type="predicted"/>
<evidence type="ECO:0000313" key="5">
    <source>
        <dbReference type="EMBL" id="TGY91799.1"/>
    </source>
</evidence>
<name>A0ABY2P5F2_9ACTN</name>
<feature type="domain" description="Ketoreductase" evidence="4">
    <location>
        <begin position="34"/>
        <end position="213"/>
    </location>
</feature>
<accession>A0ABY2P5F2</accession>
<dbReference type="CDD" id="cd08952">
    <property type="entry name" value="KR_1_SDR_x"/>
    <property type="match status" value="1"/>
</dbReference>
<dbReference type="Pfam" id="PF08659">
    <property type="entry name" value="KR"/>
    <property type="match status" value="1"/>
</dbReference>
<dbReference type="InterPro" id="IPR050091">
    <property type="entry name" value="PKS_NRPS_Biosynth_Enz"/>
</dbReference>
<dbReference type="EMBL" id="SRZK01000758">
    <property type="protein sequence ID" value="TGY91799.1"/>
    <property type="molecule type" value="Genomic_DNA"/>
</dbReference>